<dbReference type="EMBL" id="NMUH01000401">
    <property type="protein sequence ID" value="MQL78463.1"/>
    <property type="molecule type" value="Genomic_DNA"/>
</dbReference>
<dbReference type="GO" id="GO:0005634">
    <property type="term" value="C:nucleus"/>
    <property type="evidence" value="ECO:0007669"/>
    <property type="project" value="TreeGrafter"/>
</dbReference>
<feature type="domain" description="CBS" evidence="4">
    <location>
        <begin position="183"/>
        <end position="242"/>
    </location>
</feature>
<dbReference type="OrthoDB" id="449052at2759"/>
<dbReference type="InterPro" id="IPR000644">
    <property type="entry name" value="CBS_dom"/>
</dbReference>
<name>A0A843UB00_COLES</name>
<evidence type="ECO:0000313" key="5">
    <source>
        <dbReference type="EMBL" id="MQL78463.1"/>
    </source>
</evidence>
<accession>A0A843UB00</accession>
<proteinExistence type="predicted"/>
<dbReference type="SMART" id="SM00116">
    <property type="entry name" value="CBS"/>
    <property type="match status" value="2"/>
</dbReference>
<dbReference type="InterPro" id="IPR050511">
    <property type="entry name" value="AMPK_gamma/SDS23_families"/>
</dbReference>
<sequence>MLPEERPRSEHRGVVSRIQHYGCMEAFSKGVHRALVPLESNVSHVVAAELVESSPGYGMLTQMDILSFLRSHDNVLNDIISCSVEEMGAVNENVFSITTCSKVIDVLKSMSAASLRSVPIVEANGDAKDEDVLVHRKGRRLVGTFSATDLRGCPIGLLQSWLSLTITEFKEKGLMHCNTGIARKPRTLVSCYPETSLGQVMEEAMACHVHRVWVVDGQGLLVGLVSLSDMLRAIQESLLLAERES</sequence>
<keyword evidence="2 3" id="KW-0129">CBS domain</keyword>
<dbReference type="Gene3D" id="3.10.580.10">
    <property type="entry name" value="CBS-domain"/>
    <property type="match status" value="1"/>
</dbReference>
<evidence type="ECO:0000256" key="1">
    <source>
        <dbReference type="ARBA" id="ARBA00022737"/>
    </source>
</evidence>
<gene>
    <name evidence="5" type="ORF">Taro_010889</name>
</gene>
<dbReference type="PANTHER" id="PTHR13780:SF101">
    <property type="entry name" value="SNF1-RELATED PROTEIN KINASE REGULATORY SUBUNIT GAMMA-LIKE PV42A"/>
    <property type="match status" value="1"/>
</dbReference>
<protein>
    <recommendedName>
        <fullName evidence="4">CBS domain-containing protein</fullName>
    </recommendedName>
</protein>
<comment type="caution">
    <text evidence="5">The sequence shown here is derived from an EMBL/GenBank/DDBJ whole genome shotgun (WGS) entry which is preliminary data.</text>
</comment>
<dbReference type="Pfam" id="PF00571">
    <property type="entry name" value="CBS"/>
    <property type="match status" value="1"/>
</dbReference>
<dbReference type="PROSITE" id="PS51371">
    <property type="entry name" value="CBS"/>
    <property type="match status" value="1"/>
</dbReference>
<keyword evidence="6" id="KW-1185">Reference proteome</keyword>
<reference evidence="5" key="1">
    <citation type="submission" date="2017-07" db="EMBL/GenBank/DDBJ databases">
        <title>Taro Niue Genome Assembly and Annotation.</title>
        <authorList>
            <person name="Atibalentja N."/>
            <person name="Keating K."/>
            <person name="Fields C.J."/>
        </authorList>
    </citation>
    <scope>NUCLEOTIDE SEQUENCE</scope>
    <source>
        <strain evidence="5">Niue_2</strain>
        <tissue evidence="5">Leaf</tissue>
    </source>
</reference>
<dbReference type="SUPFAM" id="SSF54631">
    <property type="entry name" value="CBS-domain pair"/>
    <property type="match status" value="1"/>
</dbReference>
<evidence type="ECO:0000259" key="4">
    <source>
        <dbReference type="PROSITE" id="PS51371"/>
    </source>
</evidence>
<evidence type="ECO:0000256" key="2">
    <source>
        <dbReference type="ARBA" id="ARBA00023122"/>
    </source>
</evidence>
<dbReference type="GO" id="GO:0005737">
    <property type="term" value="C:cytoplasm"/>
    <property type="evidence" value="ECO:0007669"/>
    <property type="project" value="TreeGrafter"/>
</dbReference>
<dbReference type="AlphaFoldDB" id="A0A843UB00"/>
<dbReference type="PANTHER" id="PTHR13780">
    <property type="entry name" value="AMP-ACTIVATED PROTEIN KINASE, GAMMA REGULATORY SUBUNIT"/>
    <property type="match status" value="1"/>
</dbReference>
<evidence type="ECO:0000313" key="6">
    <source>
        <dbReference type="Proteomes" id="UP000652761"/>
    </source>
</evidence>
<organism evidence="5 6">
    <name type="scientific">Colocasia esculenta</name>
    <name type="common">Wild taro</name>
    <name type="synonym">Arum esculentum</name>
    <dbReference type="NCBI Taxonomy" id="4460"/>
    <lineage>
        <taxon>Eukaryota</taxon>
        <taxon>Viridiplantae</taxon>
        <taxon>Streptophyta</taxon>
        <taxon>Embryophyta</taxon>
        <taxon>Tracheophyta</taxon>
        <taxon>Spermatophyta</taxon>
        <taxon>Magnoliopsida</taxon>
        <taxon>Liliopsida</taxon>
        <taxon>Araceae</taxon>
        <taxon>Aroideae</taxon>
        <taxon>Colocasieae</taxon>
        <taxon>Colocasia</taxon>
    </lineage>
</organism>
<dbReference type="Proteomes" id="UP000652761">
    <property type="component" value="Unassembled WGS sequence"/>
</dbReference>
<keyword evidence="1" id="KW-0677">Repeat</keyword>
<evidence type="ECO:0000256" key="3">
    <source>
        <dbReference type="PROSITE-ProRule" id="PRU00703"/>
    </source>
</evidence>
<dbReference type="InterPro" id="IPR046342">
    <property type="entry name" value="CBS_dom_sf"/>
</dbReference>